<dbReference type="SFLD" id="SFLDS00003">
    <property type="entry name" value="Haloacid_Dehalogenase"/>
    <property type="match status" value="1"/>
</dbReference>
<organism evidence="1 2">
    <name type="scientific">Aquimarina rubra</name>
    <dbReference type="NCBI Taxonomy" id="1920033"/>
    <lineage>
        <taxon>Bacteria</taxon>
        <taxon>Pseudomonadati</taxon>
        <taxon>Bacteroidota</taxon>
        <taxon>Flavobacteriia</taxon>
        <taxon>Flavobacteriales</taxon>
        <taxon>Flavobacteriaceae</taxon>
        <taxon>Aquimarina</taxon>
    </lineage>
</organism>
<keyword evidence="2" id="KW-1185">Reference proteome</keyword>
<sequence>MSKYEYILFDVAGTLLHKPTFYSTFLKVLEKEGYFIESIEFKRKHKLLSEVIHFPDRTNRKFYDYFNTELLYLLGVIPTHDLLKKLFERCSYLPWEKFSDTDILQKIEIPKGIISNFNNTLKEKIDHFFDPFFRDILVSEELGVAKPSVDFYQKTLEHINVDANKILYIGDSIKLDIEPSIKLGMNSLLIDRDCIFPSSTYRIDSLNEVLNYIYE</sequence>
<keyword evidence="1" id="KW-0378">Hydrolase</keyword>
<dbReference type="SUPFAM" id="SSF56784">
    <property type="entry name" value="HAD-like"/>
    <property type="match status" value="1"/>
</dbReference>
<dbReference type="Gene3D" id="3.40.50.1000">
    <property type="entry name" value="HAD superfamily/HAD-like"/>
    <property type="match status" value="1"/>
</dbReference>
<accession>A0ABW5LM79</accession>
<gene>
    <name evidence="1" type="ORF">ACFSR1_17755</name>
</gene>
<dbReference type="EC" id="3.1.3.-" evidence="1"/>
<dbReference type="GO" id="GO:0016787">
    <property type="term" value="F:hydrolase activity"/>
    <property type="evidence" value="ECO:0007669"/>
    <property type="project" value="UniProtKB-KW"/>
</dbReference>
<dbReference type="InterPro" id="IPR006439">
    <property type="entry name" value="HAD-SF_hydro_IA"/>
</dbReference>
<dbReference type="SFLD" id="SFLDG01129">
    <property type="entry name" value="C1.5:_HAD__Beta-PGM__Phosphata"/>
    <property type="match status" value="1"/>
</dbReference>
<dbReference type="InterPro" id="IPR041492">
    <property type="entry name" value="HAD_2"/>
</dbReference>
<dbReference type="RefSeq" id="WP_378294356.1">
    <property type="nucleotide sequence ID" value="NZ_JBHULE010000019.1"/>
</dbReference>
<dbReference type="EMBL" id="JBHULE010000019">
    <property type="protein sequence ID" value="MFD2564532.1"/>
    <property type="molecule type" value="Genomic_DNA"/>
</dbReference>
<comment type="caution">
    <text evidence="1">The sequence shown here is derived from an EMBL/GenBank/DDBJ whole genome shotgun (WGS) entry which is preliminary data.</text>
</comment>
<protein>
    <submittedName>
        <fullName evidence="1">HAD family hydrolase</fullName>
        <ecNumber evidence="1">3.1.3.-</ecNumber>
    </submittedName>
</protein>
<dbReference type="PANTHER" id="PTHR47478">
    <property type="match status" value="1"/>
</dbReference>
<dbReference type="PANTHER" id="PTHR47478:SF1">
    <property type="entry name" value="PYRIMIDINE 5'-NUCLEOTIDASE YJJG"/>
    <property type="match status" value="1"/>
</dbReference>
<dbReference type="InterPro" id="IPR052550">
    <property type="entry name" value="Pyrimidine_5'-ntase_YjjG"/>
</dbReference>
<reference evidence="2" key="1">
    <citation type="journal article" date="2019" name="Int. J. Syst. Evol. Microbiol.">
        <title>The Global Catalogue of Microorganisms (GCM) 10K type strain sequencing project: providing services to taxonomists for standard genome sequencing and annotation.</title>
        <authorList>
            <consortium name="The Broad Institute Genomics Platform"/>
            <consortium name="The Broad Institute Genome Sequencing Center for Infectious Disease"/>
            <person name="Wu L."/>
            <person name="Ma J."/>
        </authorList>
    </citation>
    <scope>NUCLEOTIDE SEQUENCE [LARGE SCALE GENOMIC DNA]</scope>
    <source>
        <strain evidence="2">KCTC 52274</strain>
    </source>
</reference>
<evidence type="ECO:0000313" key="1">
    <source>
        <dbReference type="EMBL" id="MFD2564532.1"/>
    </source>
</evidence>
<dbReference type="InterPro" id="IPR036412">
    <property type="entry name" value="HAD-like_sf"/>
</dbReference>
<dbReference type="Pfam" id="PF13419">
    <property type="entry name" value="HAD_2"/>
    <property type="match status" value="1"/>
</dbReference>
<dbReference type="Proteomes" id="UP001597319">
    <property type="component" value="Unassembled WGS sequence"/>
</dbReference>
<dbReference type="Gene3D" id="1.10.150.660">
    <property type="match status" value="1"/>
</dbReference>
<name>A0ABW5LM79_9FLAO</name>
<dbReference type="InterPro" id="IPR023214">
    <property type="entry name" value="HAD_sf"/>
</dbReference>
<dbReference type="NCBIfam" id="TIGR01549">
    <property type="entry name" value="HAD-SF-IA-v1"/>
    <property type="match status" value="1"/>
</dbReference>
<evidence type="ECO:0000313" key="2">
    <source>
        <dbReference type="Proteomes" id="UP001597319"/>
    </source>
</evidence>
<proteinExistence type="predicted"/>